<dbReference type="Pfam" id="PF03459">
    <property type="entry name" value="TOBE"/>
    <property type="match status" value="1"/>
</dbReference>
<evidence type="ECO:0000256" key="1">
    <source>
        <dbReference type="ARBA" id="ARBA00022505"/>
    </source>
</evidence>
<organism evidence="4 5">
    <name type="scientific">Solimonas terrae</name>
    <dbReference type="NCBI Taxonomy" id="1396819"/>
    <lineage>
        <taxon>Bacteria</taxon>
        <taxon>Pseudomonadati</taxon>
        <taxon>Pseudomonadota</taxon>
        <taxon>Gammaproteobacteria</taxon>
        <taxon>Nevskiales</taxon>
        <taxon>Nevskiaceae</taxon>
        <taxon>Solimonas</taxon>
    </lineage>
</organism>
<comment type="caution">
    <text evidence="4">The sequence shown here is derived from an EMBL/GenBank/DDBJ whole genome shotgun (WGS) entry which is preliminary data.</text>
</comment>
<accession>A0A6M2BSJ4</accession>
<dbReference type="SUPFAM" id="SSF50331">
    <property type="entry name" value="MOP-like"/>
    <property type="match status" value="1"/>
</dbReference>
<reference evidence="4 5" key="1">
    <citation type="journal article" date="2014" name="Int. J. Syst. Evol. Microbiol.">
        <title>Solimonas terrae sp. nov., isolated from soil.</title>
        <authorList>
            <person name="Kim S.J."/>
            <person name="Moon J.Y."/>
            <person name="Weon H.Y."/>
            <person name="Ahn J.H."/>
            <person name="Chen W.M."/>
            <person name="Kwon S.W."/>
        </authorList>
    </citation>
    <scope>NUCLEOTIDE SEQUENCE [LARGE SCALE GENOMIC DNA]</scope>
    <source>
        <strain evidence="4 5">KIS83-12</strain>
    </source>
</reference>
<dbReference type="Proteomes" id="UP000472676">
    <property type="component" value="Unassembled WGS sequence"/>
</dbReference>
<dbReference type="EMBL" id="JAAMOW010000005">
    <property type="protein sequence ID" value="NGY05324.1"/>
    <property type="molecule type" value="Genomic_DNA"/>
</dbReference>
<sequence length="72" mass="7557">MSIAAINSRNQFKGSIVAIHRAPVVSEIEVETPAGIVSAVVTTSSVERLPLRLGDEVLAVFKATEVLVAKLG</sequence>
<dbReference type="InterPro" id="IPR005116">
    <property type="entry name" value="Transp-assoc_OB_typ1"/>
</dbReference>
<evidence type="ECO:0000313" key="5">
    <source>
        <dbReference type="Proteomes" id="UP000472676"/>
    </source>
</evidence>
<evidence type="ECO:0000256" key="2">
    <source>
        <dbReference type="PROSITE-ProRule" id="PRU01213"/>
    </source>
</evidence>
<gene>
    <name evidence="4" type="ORF">G7Y85_11125</name>
</gene>
<evidence type="ECO:0000313" key="4">
    <source>
        <dbReference type="EMBL" id="NGY05324.1"/>
    </source>
</evidence>
<evidence type="ECO:0000259" key="3">
    <source>
        <dbReference type="PROSITE" id="PS51866"/>
    </source>
</evidence>
<feature type="domain" description="Mop" evidence="3">
    <location>
        <begin position="5"/>
        <end position="70"/>
    </location>
</feature>
<dbReference type="PROSITE" id="PS51866">
    <property type="entry name" value="MOP"/>
    <property type="match status" value="1"/>
</dbReference>
<dbReference type="Gene3D" id="2.40.50.100">
    <property type="match status" value="1"/>
</dbReference>
<keyword evidence="5" id="KW-1185">Reference proteome</keyword>
<dbReference type="RefSeq" id="WP_166256541.1">
    <property type="nucleotide sequence ID" value="NZ_JAAMOW010000005.1"/>
</dbReference>
<name>A0A6M2BSJ4_9GAMM</name>
<dbReference type="InterPro" id="IPR008995">
    <property type="entry name" value="Mo/tungstate-bd_C_term_dom"/>
</dbReference>
<dbReference type="GO" id="GO:0015689">
    <property type="term" value="P:molybdate ion transport"/>
    <property type="evidence" value="ECO:0007669"/>
    <property type="project" value="InterPro"/>
</dbReference>
<proteinExistence type="predicted"/>
<dbReference type="AlphaFoldDB" id="A0A6M2BSJ4"/>
<dbReference type="InterPro" id="IPR004606">
    <property type="entry name" value="Mop_domain"/>
</dbReference>
<protein>
    <submittedName>
        <fullName evidence="4">TOBE domain-containing protein</fullName>
    </submittedName>
</protein>
<keyword evidence="1 2" id="KW-0500">Molybdenum</keyword>